<evidence type="ECO:0000313" key="2">
    <source>
        <dbReference type="Proteomes" id="UP000798662"/>
    </source>
</evidence>
<organism evidence="1 2">
    <name type="scientific">Pyropia yezoensis</name>
    <name type="common">Susabi-nori</name>
    <name type="synonym">Porphyra yezoensis</name>
    <dbReference type="NCBI Taxonomy" id="2788"/>
    <lineage>
        <taxon>Eukaryota</taxon>
        <taxon>Rhodophyta</taxon>
        <taxon>Bangiophyceae</taxon>
        <taxon>Bangiales</taxon>
        <taxon>Bangiaceae</taxon>
        <taxon>Pyropia</taxon>
    </lineage>
</organism>
<evidence type="ECO:0000313" key="1">
    <source>
        <dbReference type="EMBL" id="KAK1862538.1"/>
    </source>
</evidence>
<keyword evidence="2" id="KW-1185">Reference proteome</keyword>
<accession>A0ACC3BXF0</accession>
<proteinExistence type="predicted"/>
<protein>
    <submittedName>
        <fullName evidence="1">Uncharacterized protein</fullName>
    </submittedName>
</protein>
<sequence length="434" mass="48269">MVTGPVGPAGWREPPALRVSSRTSLVALGRPVETDGGDSDASEERWAGGAHRGRNLIDDPSYGELFGHAFVEDAILRTMFQAAKLNNLLFGDNNANPEVTTDTEAQEMAHLARALVGTIQVLLGEMRSTKLHRMLHHMLAELQKVGNLWERDTSLNEANHSSIKAMFRRTNRVGSSLLLHILRAIETQTNVLQTFEEEERQADRDAGLSAVAQDIAATVVDGGAEKDEDTTAQLRASKRGVTVSFATVEEQPGLAGLTAVFNVPPTSTAVMVNTIVKHAVFEWGAPSVRQQVRSAVRFRGAPWFSFIRYKDAAGQTQWGMVKVVLRAVARLPCVVVHRMRRAEANLTCILTEFGCQRLAWDFVSPRDEWPRLEDVELSSVLRLGQVHFDWQDLAERNGLLAMPSTLPQTAEERRATRLFTNVSHPWTTRARRYF</sequence>
<dbReference type="Proteomes" id="UP000798662">
    <property type="component" value="Chromosome 1"/>
</dbReference>
<name>A0ACC3BXF0_PYRYE</name>
<reference evidence="1" key="1">
    <citation type="submission" date="2019-11" db="EMBL/GenBank/DDBJ databases">
        <title>Nori genome reveals adaptations in red seaweeds to the harsh intertidal environment.</title>
        <authorList>
            <person name="Wang D."/>
            <person name="Mao Y."/>
        </authorList>
    </citation>
    <scope>NUCLEOTIDE SEQUENCE</scope>
    <source>
        <tissue evidence="1">Gametophyte</tissue>
    </source>
</reference>
<dbReference type="EMBL" id="CM020618">
    <property type="protein sequence ID" value="KAK1862538.1"/>
    <property type="molecule type" value="Genomic_DNA"/>
</dbReference>
<gene>
    <name evidence="1" type="ORF">I4F81_005106</name>
</gene>
<comment type="caution">
    <text evidence="1">The sequence shown here is derived from an EMBL/GenBank/DDBJ whole genome shotgun (WGS) entry which is preliminary data.</text>
</comment>